<dbReference type="InterPro" id="IPR000172">
    <property type="entry name" value="GMC_OxRdtase_N"/>
</dbReference>
<dbReference type="Gene3D" id="3.30.560.10">
    <property type="entry name" value="Glucose Oxidase, domain 3"/>
    <property type="match status" value="1"/>
</dbReference>
<feature type="chain" id="PRO_5047207142" description="Glucose-methanol-choline oxidoreductase N-terminal domain-containing protein" evidence="9">
    <location>
        <begin position="21"/>
        <end position="676"/>
    </location>
</feature>
<evidence type="ECO:0000256" key="5">
    <source>
        <dbReference type="ARBA" id="ARBA00022827"/>
    </source>
</evidence>
<comment type="cofactor">
    <cofactor evidence="1">
        <name>FAD</name>
        <dbReference type="ChEBI" id="CHEBI:57692"/>
    </cofactor>
</comment>
<keyword evidence="6" id="KW-0560">Oxidoreductase</keyword>
<dbReference type="InterPro" id="IPR007867">
    <property type="entry name" value="GMC_OxRtase_C"/>
</dbReference>
<dbReference type="Proteomes" id="UP001498398">
    <property type="component" value="Unassembled WGS sequence"/>
</dbReference>
<keyword evidence="3" id="KW-0285">Flavoprotein</keyword>
<dbReference type="PIRSF" id="PIRSF000137">
    <property type="entry name" value="Alcohol_oxidase"/>
    <property type="match status" value="1"/>
</dbReference>
<dbReference type="PANTHER" id="PTHR11552">
    <property type="entry name" value="GLUCOSE-METHANOL-CHOLINE GMC OXIDOREDUCTASE"/>
    <property type="match status" value="1"/>
</dbReference>
<dbReference type="Gene3D" id="4.10.450.10">
    <property type="entry name" value="Glucose Oxidase, domain 2"/>
    <property type="match status" value="1"/>
</dbReference>
<name>A0ABR1K4F4_9AGAR</name>
<gene>
    <name evidence="11" type="ORF">VKT23_000433</name>
</gene>
<evidence type="ECO:0000256" key="2">
    <source>
        <dbReference type="ARBA" id="ARBA00010790"/>
    </source>
</evidence>
<dbReference type="Pfam" id="PF00732">
    <property type="entry name" value="GMC_oxred_N"/>
    <property type="match status" value="1"/>
</dbReference>
<dbReference type="InterPro" id="IPR012132">
    <property type="entry name" value="GMC_OxRdtase"/>
</dbReference>
<protein>
    <recommendedName>
        <fullName evidence="10">Glucose-methanol-choline oxidoreductase N-terminal domain-containing protein</fullName>
    </recommendedName>
</protein>
<dbReference type="Gene3D" id="3.50.50.60">
    <property type="entry name" value="FAD/NAD(P)-binding domain"/>
    <property type="match status" value="1"/>
</dbReference>
<evidence type="ECO:0000256" key="8">
    <source>
        <dbReference type="SAM" id="MobiDB-lite"/>
    </source>
</evidence>
<evidence type="ECO:0000256" key="7">
    <source>
        <dbReference type="ARBA" id="ARBA00023180"/>
    </source>
</evidence>
<comment type="similarity">
    <text evidence="2">Belongs to the GMC oxidoreductase family.</text>
</comment>
<feature type="domain" description="Glucose-methanol-choline oxidoreductase N-terminal" evidence="10">
    <location>
        <begin position="316"/>
        <end position="330"/>
    </location>
</feature>
<feature type="compositionally biased region" description="Low complexity" evidence="8">
    <location>
        <begin position="613"/>
        <end position="639"/>
    </location>
</feature>
<dbReference type="SUPFAM" id="SSF54373">
    <property type="entry name" value="FAD-linked reductases, C-terminal domain"/>
    <property type="match status" value="1"/>
</dbReference>
<dbReference type="InterPro" id="IPR036188">
    <property type="entry name" value="FAD/NAD-bd_sf"/>
</dbReference>
<dbReference type="InterPro" id="IPR027424">
    <property type="entry name" value="Glucose_Oxidase_domain_2"/>
</dbReference>
<feature type="signal peptide" evidence="9">
    <location>
        <begin position="1"/>
        <end position="20"/>
    </location>
</feature>
<evidence type="ECO:0000256" key="6">
    <source>
        <dbReference type="ARBA" id="ARBA00023002"/>
    </source>
</evidence>
<evidence type="ECO:0000256" key="1">
    <source>
        <dbReference type="ARBA" id="ARBA00001974"/>
    </source>
</evidence>
<dbReference type="PROSITE" id="PS00624">
    <property type="entry name" value="GMC_OXRED_2"/>
    <property type="match status" value="1"/>
</dbReference>
<accession>A0ABR1K4F4</accession>
<dbReference type="PANTHER" id="PTHR11552:SF201">
    <property type="entry name" value="GLUCOSE-METHANOL-CHOLINE OXIDOREDUCTASE N-TERMINAL DOMAIN-CONTAINING PROTEIN"/>
    <property type="match status" value="1"/>
</dbReference>
<evidence type="ECO:0000256" key="9">
    <source>
        <dbReference type="SAM" id="SignalP"/>
    </source>
</evidence>
<evidence type="ECO:0000256" key="4">
    <source>
        <dbReference type="ARBA" id="ARBA00022729"/>
    </source>
</evidence>
<keyword evidence="7" id="KW-0325">Glycoprotein</keyword>
<sequence>MRRLTAFLSSALFAFTTVGATVITNDSSAITGSFEYIIVGGGTAALAIANRLSVNHTVLVIERGTDERDNEGINNPMTINGVIPANVTCHQVGNSPPQVGSNGTHVRVQTIQYGNCLGGGSSVNTMIGSRPTLAGMNAVEALGNPGWGWDDFLPFMQRSETFNSPNAQQVAQGASFNASVHGTSGPVGVSFANPLLAPQVQFAAKNTTENVYGVTLTDDMGDGFSGGHLASSYYHIHFNETLQKQRRSSSAWSYLYPQDQQRSNLMVLTQHTVNTVVTVNGTDGNLTATGVTLVPTNGSGSMLTFNATREVIVSAGAPFSPGVLQRSGIGNSTFLQSLGITPVLDLPVGSNFQDQTLFVNISFPIANSFRSNPNVSVSPVMLGIVVAHATADEAFGNNGNQMIASSIRSTVADRAISTGGIVNAQSMVVQANVTANAFEIDHPLLELFFTPGGELSVWSQSVLPMSRGTVRINTTDPLAFPMVDAQYLTADIDVQIFTRAARRLGMIASTPPFSNLLTDSAYAQSGLPAVDASDDEWRTWTLDHYSPGVHFIGSNSMMPKELGGVVSPQLLVYGTTNLRVADASIMPLSVFPHCTLGLYGVAEKAADMILQTASGSAPNSGSSSGSSTASGTASNTDSTQPPGPSQSTDNSAQGFCLYSRLVMLFVAVLPFLIEFV</sequence>
<dbReference type="EMBL" id="JBANRG010000001">
    <property type="protein sequence ID" value="KAK7472313.1"/>
    <property type="molecule type" value="Genomic_DNA"/>
</dbReference>
<organism evidence="11 12">
    <name type="scientific">Marasmiellus scandens</name>
    <dbReference type="NCBI Taxonomy" id="2682957"/>
    <lineage>
        <taxon>Eukaryota</taxon>
        <taxon>Fungi</taxon>
        <taxon>Dikarya</taxon>
        <taxon>Basidiomycota</taxon>
        <taxon>Agaricomycotina</taxon>
        <taxon>Agaricomycetes</taxon>
        <taxon>Agaricomycetidae</taxon>
        <taxon>Agaricales</taxon>
        <taxon>Marasmiineae</taxon>
        <taxon>Omphalotaceae</taxon>
        <taxon>Marasmiellus</taxon>
    </lineage>
</organism>
<evidence type="ECO:0000313" key="12">
    <source>
        <dbReference type="Proteomes" id="UP001498398"/>
    </source>
</evidence>
<keyword evidence="12" id="KW-1185">Reference proteome</keyword>
<keyword evidence="4 9" id="KW-0732">Signal</keyword>
<reference evidence="11 12" key="1">
    <citation type="submission" date="2024-01" db="EMBL/GenBank/DDBJ databases">
        <title>A draft genome for the cacao thread blight pathogen Marasmiellus scandens.</title>
        <authorList>
            <person name="Baruah I.K."/>
            <person name="Leung J."/>
            <person name="Bukari Y."/>
            <person name="Amoako-Attah I."/>
            <person name="Meinhardt L.W."/>
            <person name="Bailey B.A."/>
            <person name="Cohen S.P."/>
        </authorList>
    </citation>
    <scope>NUCLEOTIDE SEQUENCE [LARGE SCALE GENOMIC DNA]</scope>
    <source>
        <strain evidence="11 12">GH-19</strain>
    </source>
</reference>
<evidence type="ECO:0000259" key="10">
    <source>
        <dbReference type="PROSITE" id="PS00624"/>
    </source>
</evidence>
<keyword evidence="5" id="KW-0274">FAD</keyword>
<proteinExistence type="inferred from homology"/>
<evidence type="ECO:0000313" key="11">
    <source>
        <dbReference type="EMBL" id="KAK7472313.1"/>
    </source>
</evidence>
<feature type="region of interest" description="Disordered" evidence="8">
    <location>
        <begin position="613"/>
        <end position="649"/>
    </location>
</feature>
<comment type="caution">
    <text evidence="11">The sequence shown here is derived from an EMBL/GenBank/DDBJ whole genome shotgun (WGS) entry which is preliminary data.</text>
</comment>
<dbReference type="SUPFAM" id="SSF51905">
    <property type="entry name" value="FAD/NAD(P)-binding domain"/>
    <property type="match status" value="1"/>
</dbReference>
<dbReference type="Pfam" id="PF05199">
    <property type="entry name" value="GMC_oxred_C"/>
    <property type="match status" value="1"/>
</dbReference>
<evidence type="ECO:0000256" key="3">
    <source>
        <dbReference type="ARBA" id="ARBA00022630"/>
    </source>
</evidence>